<reference evidence="1 2" key="1">
    <citation type="submission" date="2022-05" db="EMBL/GenBank/DDBJ databases">
        <authorList>
            <consortium name="Genoscope - CEA"/>
            <person name="William W."/>
        </authorList>
    </citation>
    <scope>NUCLEOTIDE SEQUENCE [LARGE SCALE GENOMIC DNA]</scope>
</reference>
<proteinExistence type="predicted"/>
<dbReference type="AlphaFoldDB" id="A0AAU9XEG8"/>
<keyword evidence="2" id="KW-1185">Reference proteome</keyword>
<protein>
    <submittedName>
        <fullName evidence="1">Uncharacterized protein</fullName>
    </submittedName>
</protein>
<organism evidence="1 2">
    <name type="scientific">Pocillopora meandrina</name>
    <dbReference type="NCBI Taxonomy" id="46732"/>
    <lineage>
        <taxon>Eukaryota</taxon>
        <taxon>Metazoa</taxon>
        <taxon>Cnidaria</taxon>
        <taxon>Anthozoa</taxon>
        <taxon>Hexacorallia</taxon>
        <taxon>Scleractinia</taxon>
        <taxon>Astrocoeniina</taxon>
        <taxon>Pocilloporidae</taxon>
        <taxon>Pocillopora</taxon>
    </lineage>
</organism>
<sequence>MGDSSDKFYNPKQVTKPSYLLRNSCTILICYERFGFFDEIIPIQNLVKTMKDVMAMKAVFRRSKLDQKKTSFACYPQNSLRRREERDVLELGWLPTPENAQLNILKLERRALSSASLPE</sequence>
<comment type="caution">
    <text evidence="1">The sequence shown here is derived from an EMBL/GenBank/DDBJ whole genome shotgun (WGS) entry which is preliminary data.</text>
</comment>
<dbReference type="EMBL" id="CALNXJ010000040">
    <property type="protein sequence ID" value="CAH3145624.1"/>
    <property type="molecule type" value="Genomic_DNA"/>
</dbReference>
<accession>A0AAU9XEG8</accession>
<evidence type="ECO:0000313" key="2">
    <source>
        <dbReference type="Proteomes" id="UP001159428"/>
    </source>
</evidence>
<evidence type="ECO:0000313" key="1">
    <source>
        <dbReference type="EMBL" id="CAH3145624.1"/>
    </source>
</evidence>
<name>A0AAU9XEG8_9CNID</name>
<dbReference type="Proteomes" id="UP001159428">
    <property type="component" value="Unassembled WGS sequence"/>
</dbReference>
<gene>
    <name evidence="1" type="ORF">PMEA_00022669</name>
</gene>